<dbReference type="InterPro" id="IPR034829">
    <property type="entry name" value="DnaD-like_sf"/>
</dbReference>
<comment type="similarity">
    <text evidence="1">Belongs to the DnaB/DnaD family.</text>
</comment>
<evidence type="ECO:0000313" key="3">
    <source>
        <dbReference type="EMBL" id="WBL36734.1"/>
    </source>
</evidence>
<proteinExistence type="inferred from homology"/>
<sequence>MTSPADRAAFDGFPGIGKATAIPNLFFTAVLPKLTAPGDLLAFLWAARLVQELPAEPRCVTAEAIWEHEPARLSFETLAGGRAGLEAGLHRCLQLRALLALEARTAAGAETFYFVNNPASRRAIARARAGRLELTPGAAIAPLRAPEERPGIFRLYEEHIGTITPLIAEKLAEAESVYPPEWIEAAFREAAELNVRNWRYIQRMLENWALEGRPDETPGRDALEDAKRRYLGGSLGHIARYR</sequence>
<dbReference type="Gene3D" id="1.10.10.630">
    <property type="entry name" value="DnaD domain-like"/>
    <property type="match status" value="1"/>
</dbReference>
<name>A0ABY7M892_9CHLR</name>
<dbReference type="SUPFAM" id="SSF158499">
    <property type="entry name" value="DnaD domain-like"/>
    <property type="match status" value="1"/>
</dbReference>
<evidence type="ECO:0000259" key="2">
    <source>
        <dbReference type="Pfam" id="PF07261"/>
    </source>
</evidence>
<reference evidence="3 4" key="1">
    <citation type="journal article" date="2023" name="ISME J.">
        <title>Thermophilic Dehalococcoidia with unusual traits shed light on an unexpected past.</title>
        <authorList>
            <person name="Palmer M."/>
            <person name="Covington J.K."/>
            <person name="Zhou E.M."/>
            <person name="Thomas S.C."/>
            <person name="Habib N."/>
            <person name="Seymour C.O."/>
            <person name="Lai D."/>
            <person name="Johnston J."/>
            <person name="Hashimi A."/>
            <person name="Jiao J.Y."/>
            <person name="Muok A.R."/>
            <person name="Liu L."/>
            <person name="Xian W.D."/>
            <person name="Zhi X.Y."/>
            <person name="Li M.M."/>
            <person name="Silva L.P."/>
            <person name="Bowen B.P."/>
            <person name="Louie K."/>
            <person name="Briegel A."/>
            <person name="Pett-Ridge J."/>
            <person name="Weber P.K."/>
            <person name="Tocheva E.I."/>
            <person name="Woyke T."/>
            <person name="Northen T.R."/>
            <person name="Mayali X."/>
            <person name="Li W.J."/>
            <person name="Hedlund B.P."/>
        </authorList>
    </citation>
    <scope>NUCLEOTIDE SEQUENCE [LARGE SCALE GENOMIC DNA]</scope>
    <source>
        <strain evidence="3 4">YIM 72310</strain>
    </source>
</reference>
<organism evidence="3 4">
    <name type="scientific">Tepidiforma flava</name>
    <dbReference type="NCBI Taxonomy" id="3004094"/>
    <lineage>
        <taxon>Bacteria</taxon>
        <taxon>Bacillati</taxon>
        <taxon>Chloroflexota</taxon>
        <taxon>Tepidiformia</taxon>
        <taxon>Tepidiformales</taxon>
        <taxon>Tepidiformaceae</taxon>
        <taxon>Tepidiforma</taxon>
    </lineage>
</organism>
<evidence type="ECO:0000313" key="4">
    <source>
        <dbReference type="Proteomes" id="UP001212803"/>
    </source>
</evidence>
<dbReference type="InterPro" id="IPR006343">
    <property type="entry name" value="DnaB/C_C"/>
</dbReference>
<keyword evidence="4" id="KW-1185">Reference proteome</keyword>
<dbReference type="RefSeq" id="WP_270057251.1">
    <property type="nucleotide sequence ID" value="NZ_CP115149.1"/>
</dbReference>
<dbReference type="NCBIfam" id="TIGR01446">
    <property type="entry name" value="DnaD_dom"/>
    <property type="match status" value="1"/>
</dbReference>
<dbReference type="EMBL" id="CP115149">
    <property type="protein sequence ID" value="WBL36734.1"/>
    <property type="molecule type" value="Genomic_DNA"/>
</dbReference>
<dbReference type="Proteomes" id="UP001212803">
    <property type="component" value="Chromosome"/>
</dbReference>
<feature type="domain" description="DnaB/C C-terminal" evidence="2">
    <location>
        <begin position="153"/>
        <end position="212"/>
    </location>
</feature>
<gene>
    <name evidence="3" type="ORF">O0235_04025</name>
</gene>
<accession>A0ABY7M892</accession>
<evidence type="ECO:0000256" key="1">
    <source>
        <dbReference type="ARBA" id="ARBA00093462"/>
    </source>
</evidence>
<protein>
    <submittedName>
        <fullName evidence="3">DnaD domain protein</fullName>
    </submittedName>
</protein>
<dbReference type="Pfam" id="PF07261">
    <property type="entry name" value="DnaB_2"/>
    <property type="match status" value="1"/>
</dbReference>